<keyword evidence="3" id="KW-1185">Reference proteome</keyword>
<reference evidence="2 3" key="1">
    <citation type="journal article" date="2024" name="Nat. Commun.">
        <title>Phylogenomics reveals the evolutionary origins of lichenization in chlorophyte algae.</title>
        <authorList>
            <person name="Puginier C."/>
            <person name="Libourel C."/>
            <person name="Otte J."/>
            <person name="Skaloud P."/>
            <person name="Haon M."/>
            <person name="Grisel S."/>
            <person name="Petersen M."/>
            <person name="Berrin J.G."/>
            <person name="Delaux P.M."/>
            <person name="Dal Grande F."/>
            <person name="Keller J."/>
        </authorList>
    </citation>
    <scope>NUCLEOTIDE SEQUENCE [LARGE SCALE GENOMIC DNA]</scope>
    <source>
        <strain evidence="2 3">SAG 216-7</strain>
    </source>
</reference>
<evidence type="ECO:0000313" key="3">
    <source>
        <dbReference type="Proteomes" id="UP001491310"/>
    </source>
</evidence>
<dbReference type="Proteomes" id="UP001491310">
    <property type="component" value="Unassembled WGS sequence"/>
</dbReference>
<dbReference type="InterPro" id="IPR038862">
    <property type="entry name" value="MPH2"/>
</dbReference>
<feature type="domain" description="Maintenance of Photosystem II under High light 2 C-terminal" evidence="1">
    <location>
        <begin position="125"/>
        <end position="227"/>
    </location>
</feature>
<evidence type="ECO:0000313" key="2">
    <source>
        <dbReference type="EMBL" id="KAK9917523.1"/>
    </source>
</evidence>
<protein>
    <recommendedName>
        <fullName evidence="1">Maintenance of Photosystem II under High light 2 C-terminal domain-containing protein</fullName>
    </recommendedName>
</protein>
<comment type="caution">
    <text evidence="2">The sequence shown here is derived from an EMBL/GenBank/DDBJ whole genome shotgun (WGS) entry which is preliminary data.</text>
</comment>
<dbReference type="PANTHER" id="PTHR35742">
    <property type="entry name" value="THYLAKOID LUMENAL 16.5 KDA PROTEIN, CHLOROPLASTIC"/>
    <property type="match status" value="1"/>
</dbReference>
<sequence length="227" mass="23277">MAGALILSPSSTAAYLCKAPTTQCLQAFGVLRKTRGNRCPAIRASLEDLGTIQSSQISRRSAAALLSAVPLLWLAPSARALIPDDDDEELIEKAKANRKTRLASEKVAEKEYAKTGGFADGEVVAVQIAVNKLAKSGEALAAGDLPAVAATVGSDAWVGEFQRATSGLSTSDAAKKSANAVFEGIGALESSAKSGSLVDAKRSFVTAVSALQTWADDAGIAASLKGL</sequence>
<dbReference type="InterPro" id="IPR049072">
    <property type="entry name" value="MPH2_C"/>
</dbReference>
<dbReference type="PANTHER" id="PTHR35742:SF1">
    <property type="entry name" value="THYLAKOID LUMENAL 16.5 KDA PROTEIN, CHLOROPLASTIC"/>
    <property type="match status" value="1"/>
</dbReference>
<proteinExistence type="predicted"/>
<dbReference type="Pfam" id="PF20675">
    <property type="entry name" value="MPH2"/>
    <property type="match status" value="1"/>
</dbReference>
<evidence type="ECO:0000259" key="1">
    <source>
        <dbReference type="Pfam" id="PF20675"/>
    </source>
</evidence>
<organism evidence="2 3">
    <name type="scientific">Coccomyxa subellipsoidea</name>
    <dbReference type="NCBI Taxonomy" id="248742"/>
    <lineage>
        <taxon>Eukaryota</taxon>
        <taxon>Viridiplantae</taxon>
        <taxon>Chlorophyta</taxon>
        <taxon>core chlorophytes</taxon>
        <taxon>Trebouxiophyceae</taxon>
        <taxon>Trebouxiophyceae incertae sedis</taxon>
        <taxon>Coccomyxaceae</taxon>
        <taxon>Coccomyxa</taxon>
    </lineage>
</organism>
<name>A0ABR2Z0A2_9CHLO</name>
<gene>
    <name evidence="2" type="ORF">WJX75_005279</name>
</gene>
<dbReference type="EMBL" id="JALJOT010000002">
    <property type="protein sequence ID" value="KAK9917523.1"/>
    <property type="molecule type" value="Genomic_DNA"/>
</dbReference>
<accession>A0ABR2Z0A2</accession>